<protein>
    <submittedName>
        <fullName evidence="4">Alpha/beta hydrolase family protein</fullName>
    </submittedName>
</protein>
<keyword evidence="3" id="KW-0443">Lipid metabolism</keyword>
<evidence type="ECO:0000313" key="4">
    <source>
        <dbReference type="EMBL" id="AHH20877.1"/>
    </source>
</evidence>
<evidence type="ECO:0000256" key="1">
    <source>
        <dbReference type="ARBA" id="ARBA00022801"/>
    </source>
</evidence>
<evidence type="ECO:0000256" key="2">
    <source>
        <dbReference type="ARBA" id="ARBA00022963"/>
    </source>
</evidence>
<dbReference type="SUPFAM" id="SSF53474">
    <property type="entry name" value="alpha/beta-Hydrolases"/>
    <property type="match status" value="1"/>
</dbReference>
<dbReference type="HOGENOM" id="CLU_026278_1_0_11"/>
<dbReference type="RefSeq" id="WP_025352215.1">
    <property type="nucleotide sequence ID" value="NZ_CP006850.1"/>
</dbReference>
<keyword evidence="5" id="KW-1185">Reference proteome</keyword>
<dbReference type="EMBL" id="CP006850">
    <property type="protein sequence ID" value="AHH20877.1"/>
    <property type="molecule type" value="Genomic_DNA"/>
</dbReference>
<dbReference type="AlphaFoldDB" id="W5TNR1"/>
<evidence type="ECO:0000256" key="3">
    <source>
        <dbReference type="ARBA" id="ARBA00023098"/>
    </source>
</evidence>
<dbReference type="PANTHER" id="PTHR10272">
    <property type="entry name" value="PLATELET-ACTIVATING FACTOR ACETYLHYDROLASE"/>
    <property type="match status" value="1"/>
</dbReference>
<accession>W5TNR1</accession>
<reference evidence="4 5" key="1">
    <citation type="journal article" date="2014" name="Appl. Environ. Microbiol.">
        <title>Insights into the Microbial Degradation of Rubber and Gutta-Percha by Analysis of the Complete Genome of Nocardia nova SH22a.</title>
        <authorList>
            <person name="Luo Q."/>
            <person name="Hiessl S."/>
            <person name="Poehlein A."/>
            <person name="Daniel R."/>
            <person name="Steinbuchel A."/>
        </authorList>
    </citation>
    <scope>NUCLEOTIDE SEQUENCE [LARGE SCALE GENOMIC DNA]</scope>
    <source>
        <strain evidence="4">SH22a</strain>
    </source>
</reference>
<evidence type="ECO:0000313" key="5">
    <source>
        <dbReference type="Proteomes" id="UP000019150"/>
    </source>
</evidence>
<dbReference type="GO" id="GO:0003847">
    <property type="term" value="F:1-alkyl-2-acetylglycerophosphocholine esterase activity"/>
    <property type="evidence" value="ECO:0007669"/>
    <property type="project" value="TreeGrafter"/>
</dbReference>
<keyword evidence="1 4" id="KW-0378">Hydrolase</keyword>
<dbReference type="PANTHER" id="PTHR10272:SF0">
    <property type="entry name" value="PLATELET-ACTIVATING FACTOR ACETYLHYDROLASE"/>
    <property type="match status" value="1"/>
</dbReference>
<name>W5TNR1_9NOCA</name>
<organism evidence="4 5">
    <name type="scientific">Nocardia nova SH22a</name>
    <dbReference type="NCBI Taxonomy" id="1415166"/>
    <lineage>
        <taxon>Bacteria</taxon>
        <taxon>Bacillati</taxon>
        <taxon>Actinomycetota</taxon>
        <taxon>Actinomycetes</taxon>
        <taxon>Mycobacteriales</taxon>
        <taxon>Nocardiaceae</taxon>
        <taxon>Nocardia</taxon>
    </lineage>
</organism>
<keyword evidence="2" id="KW-0442">Lipid degradation</keyword>
<dbReference type="KEGG" id="nno:NONO_c61010"/>
<dbReference type="Gene3D" id="3.40.50.1820">
    <property type="entry name" value="alpha/beta hydrolase"/>
    <property type="match status" value="1"/>
</dbReference>
<dbReference type="STRING" id="1415166.NONO_c61010"/>
<sequence length="359" mass="37881">MPLVTPTGPYSVGSRRLFLTNPAADPITGSATRWITVNAFFPTANTGTAAKYLSDNATRDTSMAQLLAQGWDGTFNYYFTPNSTQYPRIRALTIPAVTNASPRTDLGPLPVVIVSPGFGVSGAYHTSTALELASRGYLVLVLSVTWESIATELVSGVAPQQASIANQWQLLLTARLADTTYVLDQLASLPNGIGGAADTARVAMVGHSYGGYTAMEKAYTDSRVKAVMCLDAPCGWPNTTSSAQNGGLPLGQPVFLLSSPSGVNGDGHASWQGFQSHPHGPYWVAEVAGTVHTAFTDLAVMDPNTATFCGTIAPARAQMVTNAYVRAFADYALRGVPDPLLTGNSTDYPEVTYKITDAS</sequence>
<dbReference type="Proteomes" id="UP000019150">
    <property type="component" value="Chromosome"/>
</dbReference>
<dbReference type="InterPro" id="IPR029058">
    <property type="entry name" value="AB_hydrolase_fold"/>
</dbReference>
<gene>
    <name evidence="4" type="ORF">NONO_c61010</name>
</gene>
<dbReference type="PATRIC" id="fig|1415166.3.peg.6276"/>
<dbReference type="eggNOG" id="COG4188">
    <property type="taxonomic scope" value="Bacteria"/>
</dbReference>
<dbReference type="GO" id="GO:0016042">
    <property type="term" value="P:lipid catabolic process"/>
    <property type="evidence" value="ECO:0007669"/>
    <property type="project" value="UniProtKB-KW"/>
</dbReference>
<proteinExistence type="predicted"/>
<dbReference type="Pfam" id="PF03403">
    <property type="entry name" value="PAF-AH_p_II"/>
    <property type="match status" value="2"/>
</dbReference>
<dbReference type="OrthoDB" id="569821at2"/>